<dbReference type="AlphaFoldDB" id="A0A914PP49"/>
<sequence>MDVDPLLLFKNFTFGNLNDLLNCDDSDIYDWLTEARLIPKSRQCKTCGSNTRIARNRGKYKFVCTVKRCGKSIQVTSDTFIERSHLSFKEVSVF</sequence>
<dbReference type="Proteomes" id="UP000887578">
    <property type="component" value="Unplaced"/>
</dbReference>
<evidence type="ECO:0000313" key="2">
    <source>
        <dbReference type="WBParaSite" id="PDA_v2.g16568.t1"/>
    </source>
</evidence>
<accession>A0A914PP49</accession>
<dbReference type="WBParaSite" id="PDA_v2.g16568.t1">
    <property type="protein sequence ID" value="PDA_v2.g16568.t1"/>
    <property type="gene ID" value="PDA_v2.g16568"/>
</dbReference>
<reference evidence="2" key="1">
    <citation type="submission" date="2022-11" db="UniProtKB">
        <authorList>
            <consortium name="WormBaseParasite"/>
        </authorList>
    </citation>
    <scope>IDENTIFICATION</scope>
</reference>
<keyword evidence="1" id="KW-1185">Reference proteome</keyword>
<organism evidence="1 2">
    <name type="scientific">Panagrolaimus davidi</name>
    <dbReference type="NCBI Taxonomy" id="227884"/>
    <lineage>
        <taxon>Eukaryota</taxon>
        <taxon>Metazoa</taxon>
        <taxon>Ecdysozoa</taxon>
        <taxon>Nematoda</taxon>
        <taxon>Chromadorea</taxon>
        <taxon>Rhabditida</taxon>
        <taxon>Tylenchina</taxon>
        <taxon>Panagrolaimomorpha</taxon>
        <taxon>Panagrolaimoidea</taxon>
        <taxon>Panagrolaimidae</taxon>
        <taxon>Panagrolaimus</taxon>
    </lineage>
</organism>
<protein>
    <submittedName>
        <fullName evidence="2">Transposase</fullName>
    </submittedName>
</protein>
<evidence type="ECO:0000313" key="1">
    <source>
        <dbReference type="Proteomes" id="UP000887578"/>
    </source>
</evidence>
<name>A0A914PP49_9BILA</name>
<proteinExistence type="predicted"/>